<dbReference type="GO" id="GO:0006406">
    <property type="term" value="P:mRNA export from nucleus"/>
    <property type="evidence" value="ECO:0007669"/>
    <property type="project" value="InterPro"/>
</dbReference>
<feature type="compositionally biased region" description="Low complexity" evidence="6">
    <location>
        <begin position="1929"/>
        <end position="1955"/>
    </location>
</feature>
<evidence type="ECO:0000259" key="9">
    <source>
        <dbReference type="Pfam" id="PF16134"/>
    </source>
</evidence>
<feature type="compositionally biased region" description="Acidic residues" evidence="6">
    <location>
        <begin position="1138"/>
        <end position="1150"/>
    </location>
</feature>
<dbReference type="PANTHER" id="PTHR21597:SF0">
    <property type="entry name" value="THO COMPLEX SUBUNIT 2"/>
    <property type="match status" value="1"/>
</dbReference>
<feature type="compositionally biased region" description="Basic and acidic residues" evidence="6">
    <location>
        <begin position="1794"/>
        <end position="1890"/>
    </location>
</feature>
<dbReference type="Pfam" id="PF11732">
    <property type="entry name" value="Thoc2"/>
    <property type="match status" value="1"/>
</dbReference>
<evidence type="ECO:0000256" key="2">
    <source>
        <dbReference type="ARBA" id="ARBA00007857"/>
    </source>
</evidence>
<protein>
    <recommendedName>
        <fullName evidence="3">THO complex subunit 2</fullName>
    </recommendedName>
</protein>
<dbReference type="eggNOG" id="KOG1874">
    <property type="taxonomic scope" value="Eukaryota"/>
</dbReference>
<evidence type="ECO:0000256" key="4">
    <source>
        <dbReference type="ARBA" id="ARBA00023242"/>
    </source>
</evidence>
<dbReference type="InterPro" id="IPR032302">
    <property type="entry name" value="THOC2_N"/>
</dbReference>
<feature type="compositionally biased region" description="Low complexity" evidence="6">
    <location>
        <begin position="1600"/>
        <end position="1616"/>
    </location>
</feature>
<feature type="compositionally biased region" description="Low complexity" evidence="6">
    <location>
        <begin position="1985"/>
        <end position="2003"/>
    </location>
</feature>
<feature type="compositionally biased region" description="Basic and acidic residues" evidence="6">
    <location>
        <begin position="2069"/>
        <end position="2081"/>
    </location>
</feature>
<dbReference type="HOGENOM" id="CLU_000511_4_0_1"/>
<feature type="compositionally biased region" description="Polar residues" evidence="6">
    <location>
        <begin position="1561"/>
        <end position="1570"/>
    </location>
</feature>
<dbReference type="Pfam" id="PF16134">
    <property type="entry name" value="THOC2_N"/>
    <property type="match status" value="1"/>
</dbReference>
<feature type="compositionally biased region" description="Low complexity" evidence="6">
    <location>
        <begin position="1520"/>
        <end position="1536"/>
    </location>
</feature>
<feature type="region of interest" description="Disordered" evidence="6">
    <location>
        <begin position="524"/>
        <end position="550"/>
    </location>
</feature>
<evidence type="ECO:0000259" key="7">
    <source>
        <dbReference type="Pfam" id="PF11262"/>
    </source>
</evidence>
<evidence type="ECO:0000256" key="5">
    <source>
        <dbReference type="SAM" id="Coils"/>
    </source>
</evidence>
<evidence type="ECO:0000313" key="10">
    <source>
        <dbReference type="EMBL" id="CBQ69494.1"/>
    </source>
</evidence>
<dbReference type="GO" id="GO:0006397">
    <property type="term" value="P:mRNA processing"/>
    <property type="evidence" value="ECO:0007669"/>
    <property type="project" value="InterPro"/>
</dbReference>
<evidence type="ECO:0000256" key="1">
    <source>
        <dbReference type="ARBA" id="ARBA00004123"/>
    </source>
</evidence>
<feature type="region of interest" description="Disordered" evidence="6">
    <location>
        <begin position="1516"/>
        <end position="2090"/>
    </location>
</feature>
<proteinExistence type="inferred from homology"/>
<evidence type="ECO:0000313" key="11">
    <source>
        <dbReference type="Proteomes" id="UP000008867"/>
    </source>
</evidence>
<dbReference type="GO" id="GO:0000445">
    <property type="term" value="C:THO complex part of transcription export complex"/>
    <property type="evidence" value="ECO:0007669"/>
    <property type="project" value="TreeGrafter"/>
</dbReference>
<feature type="compositionally biased region" description="Basic and acidic residues" evidence="6">
    <location>
        <begin position="1537"/>
        <end position="1560"/>
    </location>
</feature>
<dbReference type="VEuPathDB" id="FungiDB:sr15962"/>
<dbReference type="EMBL" id="FQ311437">
    <property type="protein sequence ID" value="CBQ69494.1"/>
    <property type="molecule type" value="Genomic_DNA"/>
</dbReference>
<keyword evidence="4" id="KW-0539">Nucleus</keyword>
<dbReference type="Proteomes" id="UP000008867">
    <property type="component" value="Chromosome 16"/>
</dbReference>
<comment type="similarity">
    <text evidence="2">Belongs to the THOC2 family.</text>
</comment>
<dbReference type="InterPro" id="IPR021418">
    <property type="entry name" value="THO_THOC2_C"/>
</dbReference>
<evidence type="ECO:0000259" key="8">
    <source>
        <dbReference type="Pfam" id="PF11732"/>
    </source>
</evidence>
<name>E6ZQI7_SPORE</name>
<feature type="region of interest" description="Disordered" evidence="6">
    <location>
        <begin position="1118"/>
        <end position="1189"/>
    </location>
</feature>
<dbReference type="InterPro" id="IPR040007">
    <property type="entry name" value="Tho2"/>
</dbReference>
<dbReference type="Pfam" id="PF11262">
    <property type="entry name" value="Tho2"/>
    <property type="match status" value="1"/>
</dbReference>
<feature type="domain" description="THO complex subunitTHOC2 C-terminal" evidence="7">
    <location>
        <begin position="1212"/>
        <end position="1503"/>
    </location>
</feature>
<comment type="subcellular location">
    <subcellularLocation>
        <location evidence="1">Nucleus</location>
    </subcellularLocation>
</comment>
<feature type="domain" description="THO complex subunit 2 N-terminal" evidence="9">
    <location>
        <begin position="139"/>
        <end position="826"/>
    </location>
</feature>
<feature type="compositionally biased region" description="Basic and acidic residues" evidence="6">
    <location>
        <begin position="2018"/>
        <end position="2029"/>
    </location>
</feature>
<feature type="compositionally biased region" description="Basic and acidic residues" evidence="6">
    <location>
        <begin position="1151"/>
        <end position="1164"/>
    </location>
</feature>
<keyword evidence="11" id="KW-1185">Reference proteome</keyword>
<feature type="domain" description="THO complex subunitTHOC2 N-terminal" evidence="8">
    <location>
        <begin position="828"/>
        <end position="903"/>
    </location>
</feature>
<feature type="compositionally biased region" description="Polar residues" evidence="6">
    <location>
        <begin position="1581"/>
        <end position="1590"/>
    </location>
</feature>
<organism evidence="10 11">
    <name type="scientific">Sporisorium reilianum (strain SRZ2)</name>
    <name type="common">Maize head smut fungus</name>
    <dbReference type="NCBI Taxonomy" id="999809"/>
    <lineage>
        <taxon>Eukaryota</taxon>
        <taxon>Fungi</taxon>
        <taxon>Dikarya</taxon>
        <taxon>Basidiomycota</taxon>
        <taxon>Ustilaginomycotina</taxon>
        <taxon>Ustilaginomycetes</taxon>
        <taxon>Ustilaginales</taxon>
        <taxon>Ustilaginaceae</taxon>
        <taxon>Sporisorium</taxon>
    </lineage>
</organism>
<dbReference type="GO" id="GO:0003729">
    <property type="term" value="F:mRNA binding"/>
    <property type="evidence" value="ECO:0007669"/>
    <property type="project" value="TreeGrafter"/>
</dbReference>
<feature type="coiled-coil region" evidence="5">
    <location>
        <begin position="1233"/>
        <end position="1287"/>
    </location>
</feature>
<evidence type="ECO:0000256" key="3">
    <source>
        <dbReference type="ARBA" id="ARBA00019596"/>
    </source>
</evidence>
<dbReference type="PANTHER" id="PTHR21597">
    <property type="entry name" value="THO2 PROTEIN"/>
    <property type="match status" value="1"/>
</dbReference>
<keyword evidence="5" id="KW-0175">Coiled coil</keyword>
<gene>
    <name evidence="10" type="ORF">sr15962</name>
</gene>
<dbReference type="InterPro" id="IPR021726">
    <property type="entry name" value="THO_THOC2_N"/>
</dbReference>
<feature type="compositionally biased region" description="Polar residues" evidence="6">
    <location>
        <begin position="1165"/>
        <end position="1175"/>
    </location>
</feature>
<feature type="compositionally biased region" description="Basic and acidic residues" evidence="6">
    <location>
        <begin position="1119"/>
        <end position="1137"/>
    </location>
</feature>
<feature type="compositionally biased region" description="Basic and acidic residues" evidence="6">
    <location>
        <begin position="1775"/>
        <end position="1784"/>
    </location>
</feature>
<sequence>MLGWTLLHNLVIFDAAKISEQGKREGKAPNQVDLHWHCPTPLDLTTSSPLPSAASPRKGTFKRASGNDLVINQLRNLPSPRSPSHRSICWPCTARLSSSSRPPCRLRLTTIRKHSWPAASPTGATTARRNCNKASLDGAITRADQDQDDSHLSALLIAALRLYCLTSRTPQDFTSQVFQHSSQDDRAQTLFSDSLLDSIWTFDTEIESRNDFISSQAQHTDAISISLDSQDPIPAPVARQRLADLVHQLISASLLTASQAGERLEISLLALAGLIPNEVFFNKRFVQLRTARLFKQQKFNLLREENEGYTALITEIVTNLGPSVIPIRCQQTSPAASIFDGSTVTVVEQESPATRNRRAARVMNNVQALIGYFDLDANRVLDVILDLFATEVMRHYPFFLALLAESPWASSKSAAPSTSNGTSAHLFSGVDLDLSADSGDRICAQLLGFKFAHYCHADTKDSTPDELYFLAALLIKSGFVRFADLYPHLSPTDEGMNKLHAKHRQAMSAKISSARANALSMAAPLTDDTDPASARKDLSKNATEAQPKEPPYQTVGLLRALLALGDLRHALFILTRYPWLCSAFDEIADPYIRLLNVIIQPAYDEISFSRMHPAFASATVTTPKPRWDAKLQQAVPPTVKSLALTRKVPEPLPSLNCQQVFFYPHWADSLPSCRSLDDVLRIFLPLLKILGAPLWRDAALLQKLCRLTKVGFRLANAAAASNGATADDFDDFDEPQPDPESQVWFDVLRFHLLPALSLSPPNSGIVDEIWMLVRIMPYEKRFSLYGQWKNDLYQLPELCAAQASTEKEAKGILKRISKDNIKQSGRNLAKASHSNPTIFFTVALNQVQAYDNLIQPLVESAKYLSQFEYDIFSFNLVDALSNPEKERTKQDGTNISLWLKSLAAFCGTLFRRYAMMDCTPILQYLVNQLKANNSKDLVIMSELITKMSGIEPLANLADAQIAALTGGRHLHMEAMMAANALTGSKERLAYRRSGQRLLHALVESKLSVPLLILVAQQRQACIHLVPESEAHLKYLGNLYDSCQEVLLQYVEFLFNHLETADYASLVPSLQHLCVRFGIEPAMAFYIARPKLVHSMRQVEAAEAAERLRAELTASRAKAKAAEGDKAASEEGQQKDAEEGAQDGDVEMEDADTTKGHAKIVESSKDTPASDSNGVTAMQEDESSSQATQPWHKGLLDAIAAAKEMLPEAAHSSLGVHFYVTFWQLSLADINVPIERYQQEVKRLNALVRETTLEDQRKRLQDNVSQLNAEMKDQMKSHEVTRKRLMVEKEHWFSDSADRGAIVTQLIQYCLFPRALLSPTDAILAGKFIRTAHNLGTRNFSSLTAYDKIFVDHIAAVIFSSTENEARNYSRFLYTILADLTPWHRSSETYAKEAIGQKLPGFQMRWHDRHGGEDIPSADLLSWEQFRIIFCKWQDCLQRAFKSCLSSKEYMRIRNAIIVMTRISPFYPLIESNGTEISALVESLAANEQRGDLKILAQGLLATLKARKKSWIPLGRARTVPNAPAPAKASSAAGDAAKSSKETAASKKDAQKPKEEDKKQESANAKETATARTDAPPKKETFSTNAAQTNGGRADKPSDKASTAAPAGPRASAASTGQSGRGGTATKVPPSANLPTRPGLASQNSAPAESKDRRSAAPTTSSASEPRRGGDDRSNAKTDDSSRRSGVVDRNQTAPPSGPRGDASRANGLPTRPPREPAPANDRNRASNGGGDRRAPAQTARDANDKSSARPAGAGGEAMNPPSGPASTTGAQAARSRADRDRAERSSSASLAPAGKEKDVRDRDRDRSDRDRDRDKARIAERERERERERDRRDRDRSARDRDRERERDRERDRERERERDKELRDRDRARERERGGNARDRERDRDDRKRGGGSAQASRNGTPTREVVEGGRRSGSSTPLGPRRDREQSQQQQQQQQQRNRESAAATPTSARSTPGVGSSATADEITIRGGAEQQRKRTLVDRLGGSSSSAAPSPAGGSSPSGRTAEPDPTAGWDTEESSKRIKIDRSQKYAATGPPVPSASASAAIPDGPRSEKRHGQGARSSFGGGGRRDGGGRDQRRDRSARRAGNE</sequence>
<reference evidence="10 11" key="1">
    <citation type="journal article" date="2010" name="Science">
        <title>Pathogenicity determinants in smut fungi revealed by genome comparison.</title>
        <authorList>
            <person name="Schirawski J."/>
            <person name="Mannhaupt G."/>
            <person name="Muench K."/>
            <person name="Brefort T."/>
            <person name="Schipper K."/>
            <person name="Doehlemann G."/>
            <person name="Di Stasio M."/>
            <person name="Roessel N."/>
            <person name="Mendoza-Mendoza A."/>
            <person name="Pester D."/>
            <person name="Mueller O."/>
            <person name="Winterberg B."/>
            <person name="Meyer E."/>
            <person name="Ghareeb H."/>
            <person name="Wollenberg T."/>
            <person name="Muensterkoetter M."/>
            <person name="Wong P."/>
            <person name="Walter M."/>
            <person name="Stukenbrock E."/>
            <person name="Gueldener U."/>
            <person name="Kahmann R."/>
        </authorList>
    </citation>
    <scope>NUCLEOTIDE SEQUENCE [LARGE SCALE GENOMIC DNA]</scope>
    <source>
        <strain evidence="11">SRZ2</strain>
    </source>
</reference>
<evidence type="ECO:0000256" key="6">
    <source>
        <dbReference type="SAM" id="MobiDB-lite"/>
    </source>
</evidence>
<feature type="compositionally biased region" description="Basic and acidic residues" evidence="6">
    <location>
        <begin position="1664"/>
        <end position="1686"/>
    </location>
</feature>
<dbReference type="OrthoDB" id="29024at2759"/>
<accession>E6ZQI7</accession>
<feature type="compositionally biased region" description="Low complexity" evidence="6">
    <location>
        <begin position="2032"/>
        <end position="2046"/>
    </location>
</feature>